<feature type="transmembrane region" description="Helical" evidence="1">
    <location>
        <begin position="136"/>
        <end position="154"/>
    </location>
</feature>
<name>A0A1I1JPU9_9BACT</name>
<dbReference type="Proteomes" id="UP000199514">
    <property type="component" value="Unassembled WGS sequence"/>
</dbReference>
<keyword evidence="1" id="KW-0472">Membrane</keyword>
<feature type="transmembrane region" description="Helical" evidence="1">
    <location>
        <begin position="206"/>
        <end position="225"/>
    </location>
</feature>
<accession>A0A1I1JPU9</accession>
<feature type="transmembrane region" description="Helical" evidence="1">
    <location>
        <begin position="102"/>
        <end position="124"/>
    </location>
</feature>
<dbReference type="OrthoDB" id="976812at2"/>
<evidence type="ECO:0000313" key="2">
    <source>
        <dbReference type="EMBL" id="SFC48568.1"/>
    </source>
</evidence>
<feature type="transmembrane region" description="Helical" evidence="1">
    <location>
        <begin position="31"/>
        <end position="51"/>
    </location>
</feature>
<proteinExistence type="predicted"/>
<dbReference type="RefSeq" id="WP_143083944.1">
    <property type="nucleotide sequence ID" value="NZ_FOLE01000006.1"/>
</dbReference>
<protein>
    <recommendedName>
        <fullName evidence="4">UbiA prenyltransferase family protein</fullName>
    </recommendedName>
</protein>
<feature type="transmembrane region" description="Helical" evidence="1">
    <location>
        <begin position="7"/>
        <end position="25"/>
    </location>
</feature>
<keyword evidence="3" id="KW-1185">Reference proteome</keyword>
<evidence type="ECO:0000313" key="3">
    <source>
        <dbReference type="Proteomes" id="UP000199514"/>
    </source>
</evidence>
<evidence type="ECO:0008006" key="4">
    <source>
        <dbReference type="Google" id="ProtNLM"/>
    </source>
</evidence>
<organism evidence="2 3">
    <name type="scientific">Flexibacter flexilis DSM 6793</name>
    <dbReference type="NCBI Taxonomy" id="927664"/>
    <lineage>
        <taxon>Bacteria</taxon>
        <taxon>Pseudomonadati</taxon>
        <taxon>Bacteroidota</taxon>
        <taxon>Cytophagia</taxon>
        <taxon>Cytophagales</taxon>
        <taxon>Flexibacteraceae</taxon>
        <taxon>Flexibacter</taxon>
    </lineage>
</organism>
<gene>
    <name evidence="2" type="ORF">SAMN05421780_10618</name>
</gene>
<reference evidence="2 3" key="1">
    <citation type="submission" date="2016-10" db="EMBL/GenBank/DDBJ databases">
        <authorList>
            <person name="de Groot N.N."/>
        </authorList>
    </citation>
    <scope>NUCLEOTIDE SEQUENCE [LARGE SCALE GENOMIC DNA]</scope>
    <source>
        <strain evidence="2 3">DSM 6793</strain>
    </source>
</reference>
<dbReference type="EMBL" id="FOLE01000006">
    <property type="protein sequence ID" value="SFC48568.1"/>
    <property type="molecule type" value="Genomic_DNA"/>
</dbReference>
<feature type="transmembrane region" description="Helical" evidence="1">
    <location>
        <begin position="160"/>
        <end position="182"/>
    </location>
</feature>
<feature type="transmembrane region" description="Helical" evidence="1">
    <location>
        <begin position="262"/>
        <end position="279"/>
    </location>
</feature>
<keyword evidence="1" id="KW-0812">Transmembrane</keyword>
<evidence type="ECO:0000256" key="1">
    <source>
        <dbReference type="SAM" id="Phobius"/>
    </source>
</evidence>
<dbReference type="AlphaFoldDB" id="A0A1I1JPU9"/>
<feature type="transmembrane region" description="Helical" evidence="1">
    <location>
        <begin position="72"/>
        <end position="96"/>
    </location>
</feature>
<keyword evidence="1" id="KW-1133">Transmembrane helix</keyword>
<dbReference type="STRING" id="927664.SAMN05421780_10618"/>
<sequence>MSLLKILQYLNFDVVLGAILSLLMVQHLSDVLPQLSVSVCLALAVFVVYSTDRLLDVFGNKESDILTTRHRFYFKHFGGLALLTAQAIWVGGVVAWQSLPNTVWIFGLRLSAAVVAYLLLVQILPKPIKIYFPKEVLTAFVYCAGIWGSVKAQGAQTSMAWYWAASVFGLIALLNLLLFTYYEYDRDLKQQQAALFHRWGKKKIKLIFNVLAVIILLSVVMLMWQKHTPHIWLWVEMTEMAMALWLVLVMYQPKLFRRASRYRFAADAVFLFPAWVLFLN</sequence>
<feature type="transmembrane region" description="Helical" evidence="1">
    <location>
        <begin position="231"/>
        <end position="250"/>
    </location>
</feature>